<dbReference type="Proteomes" id="UP000276349">
    <property type="component" value="Unassembled WGS sequence"/>
</dbReference>
<dbReference type="OrthoDB" id="2706506at2"/>
<accession>A0A3S0JX61</accession>
<organism evidence="1 2">
    <name type="scientific">Lysinibacillus telephonicus</name>
    <dbReference type="NCBI Taxonomy" id="1714840"/>
    <lineage>
        <taxon>Bacteria</taxon>
        <taxon>Bacillati</taxon>
        <taxon>Bacillota</taxon>
        <taxon>Bacilli</taxon>
        <taxon>Bacillales</taxon>
        <taxon>Bacillaceae</taxon>
        <taxon>Lysinibacillus</taxon>
    </lineage>
</organism>
<protein>
    <submittedName>
        <fullName evidence="1">Transposase</fullName>
    </submittedName>
</protein>
<sequence length="102" mass="12082">MDQTTIYVSVLNQSFSYIPLGLPCEFKLQLDQNKAQIFERLFMQIDSLEFDNAVRAHLPYIPYHLDASNDEIDTRLKKIYALIHEFGDDHTKEFVKQLPYFH</sequence>
<reference evidence="1 2" key="1">
    <citation type="submission" date="2018-12" db="EMBL/GenBank/DDBJ databases">
        <authorList>
            <person name="Yu L."/>
        </authorList>
    </citation>
    <scope>NUCLEOTIDE SEQUENCE [LARGE SCALE GENOMIC DNA]</scope>
    <source>
        <strain evidence="1 2">S5H2222</strain>
    </source>
</reference>
<evidence type="ECO:0000313" key="2">
    <source>
        <dbReference type="Proteomes" id="UP000276349"/>
    </source>
</evidence>
<dbReference type="EMBL" id="RXNR01000020">
    <property type="protein sequence ID" value="RTQ93379.1"/>
    <property type="molecule type" value="Genomic_DNA"/>
</dbReference>
<name>A0A3S0JX61_9BACI</name>
<dbReference type="AlphaFoldDB" id="A0A3S0JX61"/>
<comment type="caution">
    <text evidence="1">The sequence shown here is derived from an EMBL/GenBank/DDBJ whole genome shotgun (WGS) entry which is preliminary data.</text>
</comment>
<keyword evidence="2" id="KW-1185">Reference proteome</keyword>
<gene>
    <name evidence="1" type="ORF">EKG35_09060</name>
</gene>
<proteinExistence type="predicted"/>
<evidence type="ECO:0000313" key="1">
    <source>
        <dbReference type="EMBL" id="RTQ93379.1"/>
    </source>
</evidence>